<dbReference type="Pfam" id="PF04319">
    <property type="entry name" value="NifZ"/>
    <property type="match status" value="1"/>
</dbReference>
<dbReference type="InterPro" id="IPR007415">
    <property type="entry name" value="Nitrogenase_MoFe_mat_NifZ"/>
</dbReference>
<protein>
    <submittedName>
        <fullName evidence="2">NifZ domain protein</fullName>
    </submittedName>
</protein>
<dbReference type="AlphaFoldDB" id="A0A1J5TNJ7"/>
<evidence type="ECO:0000256" key="1">
    <source>
        <dbReference type="ARBA" id="ARBA00023231"/>
    </source>
</evidence>
<dbReference type="GO" id="GO:0009399">
    <property type="term" value="P:nitrogen fixation"/>
    <property type="evidence" value="ECO:0007669"/>
    <property type="project" value="InterPro"/>
</dbReference>
<sequence length="79" mass="8523">MAEQQIPKYQWGQTISCKTDITNDGSYPDAPVDALLVELGTQGEIVNVGNIEENGAPIYLVEFSNGKVVGVLEDEIALI</sequence>
<accession>A0A1J5TNJ7</accession>
<evidence type="ECO:0000313" key="2">
    <source>
        <dbReference type="EMBL" id="OIR17824.1"/>
    </source>
</evidence>
<gene>
    <name evidence="2" type="ORF">GALL_20460</name>
</gene>
<organism evidence="2">
    <name type="scientific">mine drainage metagenome</name>
    <dbReference type="NCBI Taxonomy" id="410659"/>
    <lineage>
        <taxon>unclassified sequences</taxon>
        <taxon>metagenomes</taxon>
        <taxon>ecological metagenomes</taxon>
    </lineage>
</organism>
<proteinExistence type="predicted"/>
<name>A0A1J5TNJ7_9ZZZZ</name>
<comment type="caution">
    <text evidence="2">The sequence shown here is derived from an EMBL/GenBank/DDBJ whole genome shotgun (WGS) entry which is preliminary data.</text>
</comment>
<reference evidence="2" key="1">
    <citation type="submission" date="2016-10" db="EMBL/GenBank/DDBJ databases">
        <title>Sequence of Gallionella enrichment culture.</title>
        <authorList>
            <person name="Poehlein A."/>
            <person name="Muehling M."/>
            <person name="Daniel R."/>
        </authorList>
    </citation>
    <scope>NUCLEOTIDE SEQUENCE</scope>
</reference>
<keyword evidence="1" id="KW-0535">Nitrogen fixation</keyword>
<dbReference type="EMBL" id="MLJW01000004">
    <property type="protein sequence ID" value="OIR17824.1"/>
    <property type="molecule type" value="Genomic_DNA"/>
</dbReference>